<comment type="caution">
    <text evidence="1">The sequence shown here is derived from an EMBL/GenBank/DDBJ whole genome shotgun (WGS) entry which is preliminary data.</text>
</comment>
<dbReference type="InterPro" id="IPR011042">
    <property type="entry name" value="6-blade_b-propeller_TolB-like"/>
</dbReference>
<sequence length="177" mass="19780">MVGIFLLSPLLAQEETDWNVSEPNGDWEFDQVNFTTDEGTWMNLDVSPDGSTIVFDLLGDIYSIPIHGGSAKPLRTGMPFDVQPRFSPDGEWISFTSDAGGGDNIWVMKRDGTEPKQITKETFRLLNNAEWMPDGNFLIARKHFSSGRSLGAGEMWQYHISGGDGLQLTKEKMTSRM</sequence>
<evidence type="ECO:0000313" key="2">
    <source>
        <dbReference type="Proteomes" id="UP000014974"/>
    </source>
</evidence>
<dbReference type="PATRIC" id="fig|641524.5.peg.3948"/>
<evidence type="ECO:0000313" key="1">
    <source>
        <dbReference type="EMBL" id="EPR67110.1"/>
    </source>
</evidence>
<dbReference type="STRING" id="641524.ADICYQ_3980"/>
<organism evidence="1 2">
    <name type="scientific">Cyclobacterium qasimii M12-11B</name>
    <dbReference type="NCBI Taxonomy" id="641524"/>
    <lineage>
        <taxon>Bacteria</taxon>
        <taxon>Pseudomonadati</taxon>
        <taxon>Bacteroidota</taxon>
        <taxon>Cytophagia</taxon>
        <taxon>Cytophagales</taxon>
        <taxon>Cyclobacteriaceae</taxon>
        <taxon>Cyclobacterium</taxon>
    </lineage>
</organism>
<protein>
    <submittedName>
        <fullName evidence="1">TolB protein</fullName>
    </submittedName>
</protein>
<dbReference type="Proteomes" id="UP000014974">
    <property type="component" value="Unassembled WGS sequence"/>
</dbReference>
<dbReference type="PANTHER" id="PTHR36842">
    <property type="entry name" value="PROTEIN TOLB HOMOLOG"/>
    <property type="match status" value="1"/>
</dbReference>
<dbReference type="Pfam" id="PF26549">
    <property type="entry name" value="Tricorn_N"/>
    <property type="match status" value="1"/>
</dbReference>
<dbReference type="EMBL" id="ATNM01000136">
    <property type="protein sequence ID" value="EPR67110.1"/>
    <property type="molecule type" value="Genomic_DNA"/>
</dbReference>
<proteinExistence type="predicted"/>
<dbReference type="eggNOG" id="COG0823">
    <property type="taxonomic scope" value="Bacteria"/>
</dbReference>
<dbReference type="AlphaFoldDB" id="S7VA51"/>
<dbReference type="Gene3D" id="2.120.10.30">
    <property type="entry name" value="TolB, C-terminal domain"/>
    <property type="match status" value="1"/>
</dbReference>
<dbReference type="SUPFAM" id="SSF69304">
    <property type="entry name" value="Tricorn protease N-terminal domain"/>
    <property type="match status" value="1"/>
</dbReference>
<name>S7VA51_9BACT</name>
<accession>S7VA51</accession>
<reference evidence="1 2" key="1">
    <citation type="journal article" date="2013" name="Genome Announc.">
        <title>Draft Genome Sequence of Cyclobacterium qasimii Strain M12-11BT, Isolated from Arctic Marine Sediment.</title>
        <authorList>
            <person name="Shivaji S."/>
            <person name="Ara S."/>
            <person name="Singh A."/>
            <person name="Kumar Pinnaka A."/>
        </authorList>
    </citation>
    <scope>NUCLEOTIDE SEQUENCE [LARGE SCALE GENOMIC DNA]</scope>
    <source>
        <strain evidence="1 2">M12-11B</strain>
    </source>
</reference>
<gene>
    <name evidence="1" type="ORF">ADICYQ_3980</name>
</gene>
<dbReference type="PANTHER" id="PTHR36842:SF1">
    <property type="entry name" value="PROTEIN TOLB"/>
    <property type="match status" value="1"/>
</dbReference>